<dbReference type="EMBL" id="JARIHO010000005">
    <property type="protein sequence ID" value="KAJ7361251.1"/>
    <property type="molecule type" value="Genomic_DNA"/>
</dbReference>
<organism evidence="1 2">
    <name type="scientific">Mycena albidolilacea</name>
    <dbReference type="NCBI Taxonomy" id="1033008"/>
    <lineage>
        <taxon>Eukaryota</taxon>
        <taxon>Fungi</taxon>
        <taxon>Dikarya</taxon>
        <taxon>Basidiomycota</taxon>
        <taxon>Agaricomycotina</taxon>
        <taxon>Agaricomycetes</taxon>
        <taxon>Agaricomycetidae</taxon>
        <taxon>Agaricales</taxon>
        <taxon>Marasmiineae</taxon>
        <taxon>Mycenaceae</taxon>
        <taxon>Mycena</taxon>
    </lineage>
</organism>
<protein>
    <submittedName>
        <fullName evidence="1">Uncharacterized protein</fullName>
    </submittedName>
</protein>
<dbReference type="AlphaFoldDB" id="A0AAD7EZQ1"/>
<evidence type="ECO:0000313" key="2">
    <source>
        <dbReference type="Proteomes" id="UP001218218"/>
    </source>
</evidence>
<accession>A0AAD7EZQ1</accession>
<comment type="caution">
    <text evidence="1">The sequence shown here is derived from an EMBL/GenBank/DDBJ whole genome shotgun (WGS) entry which is preliminary data.</text>
</comment>
<reference evidence="1" key="1">
    <citation type="submission" date="2023-03" db="EMBL/GenBank/DDBJ databases">
        <title>Massive genome expansion in bonnet fungi (Mycena s.s.) driven by repeated elements and novel gene families across ecological guilds.</title>
        <authorList>
            <consortium name="Lawrence Berkeley National Laboratory"/>
            <person name="Harder C.B."/>
            <person name="Miyauchi S."/>
            <person name="Viragh M."/>
            <person name="Kuo A."/>
            <person name="Thoen E."/>
            <person name="Andreopoulos B."/>
            <person name="Lu D."/>
            <person name="Skrede I."/>
            <person name="Drula E."/>
            <person name="Henrissat B."/>
            <person name="Morin E."/>
            <person name="Kohler A."/>
            <person name="Barry K."/>
            <person name="LaButti K."/>
            <person name="Morin E."/>
            <person name="Salamov A."/>
            <person name="Lipzen A."/>
            <person name="Mereny Z."/>
            <person name="Hegedus B."/>
            <person name="Baldrian P."/>
            <person name="Stursova M."/>
            <person name="Weitz H."/>
            <person name="Taylor A."/>
            <person name="Grigoriev I.V."/>
            <person name="Nagy L.G."/>
            <person name="Martin F."/>
            <person name="Kauserud H."/>
        </authorList>
    </citation>
    <scope>NUCLEOTIDE SEQUENCE</scope>
    <source>
        <strain evidence="1">CBHHK002</strain>
    </source>
</reference>
<gene>
    <name evidence="1" type="ORF">DFH08DRAFT_931419</name>
</gene>
<proteinExistence type="predicted"/>
<keyword evidence="2" id="KW-1185">Reference proteome</keyword>
<evidence type="ECO:0000313" key="1">
    <source>
        <dbReference type="EMBL" id="KAJ7361251.1"/>
    </source>
</evidence>
<sequence length="166" mass="18842">MSLSPECFRDVLEVHLFAMTENSRINIDGTTNNHAPLAHGYRIRPPTPQGGFSTPPEGLFEWHYLQYVVKLFGTLEYKNMDHITYLKNKLRMQNDDGEGSVDGDGADWPSAVREAAAQLEAEQKRGERVGSISQTQIQTVSSKSRSWDMIQVMSQRQKLEVCRDIL</sequence>
<dbReference type="Proteomes" id="UP001218218">
    <property type="component" value="Unassembled WGS sequence"/>
</dbReference>
<name>A0AAD7EZQ1_9AGAR</name>